<gene>
    <name evidence="1" type="ORF">Thi970DRAFT_00915</name>
</gene>
<sequence length="88" mass="9346">MAHSHELDTAWFSSVSAIVMVAPSTRRIGRFHACHRFGVPAPIIQRLALRTGRDIASNCQILTKGADAISANVIADGFEAQNGVMVGG</sequence>
<protein>
    <submittedName>
        <fullName evidence="1">Uncharacterized protein</fullName>
    </submittedName>
</protein>
<accession>H8YXT3</accession>
<dbReference type="STRING" id="631362.Thi970DRAFT_00915"/>
<dbReference type="EMBL" id="JH603168">
    <property type="protein sequence ID" value="EIC23259.1"/>
    <property type="molecule type" value="Genomic_DNA"/>
</dbReference>
<reference evidence="2" key="1">
    <citation type="submission" date="2011-06" db="EMBL/GenBank/DDBJ databases">
        <authorList>
            <consortium name="US DOE Joint Genome Institute (JGI-PGF)"/>
            <person name="Lucas S."/>
            <person name="Han J."/>
            <person name="Lapidus A."/>
            <person name="Cheng J.-F."/>
            <person name="Goodwin L."/>
            <person name="Pitluck S."/>
            <person name="Peters L."/>
            <person name="Land M.L."/>
            <person name="Hauser L."/>
            <person name="Vogl K."/>
            <person name="Liu Z."/>
            <person name="Overmann J."/>
            <person name="Frigaard N.-U."/>
            <person name="Bryant D.A."/>
            <person name="Woyke T.J."/>
        </authorList>
    </citation>
    <scope>NUCLEOTIDE SEQUENCE [LARGE SCALE GENOMIC DNA]</scope>
    <source>
        <strain evidence="2">970</strain>
    </source>
</reference>
<dbReference type="Proteomes" id="UP000002964">
    <property type="component" value="Unassembled WGS sequence"/>
</dbReference>
<evidence type="ECO:0000313" key="2">
    <source>
        <dbReference type="Proteomes" id="UP000002964"/>
    </source>
</evidence>
<reference evidence="1 2" key="2">
    <citation type="submission" date="2011-11" db="EMBL/GenBank/DDBJ databases">
        <authorList>
            <consortium name="US DOE Joint Genome Institute"/>
            <person name="Lucas S."/>
            <person name="Han J."/>
            <person name="Lapidus A."/>
            <person name="Cheng J.-F."/>
            <person name="Goodwin L."/>
            <person name="Pitluck S."/>
            <person name="Peters L."/>
            <person name="Ovchinnikova G."/>
            <person name="Zhang X."/>
            <person name="Detter J.C."/>
            <person name="Han C."/>
            <person name="Tapia R."/>
            <person name="Land M."/>
            <person name="Hauser L."/>
            <person name="Kyrpides N."/>
            <person name="Ivanova N."/>
            <person name="Pagani I."/>
            <person name="Vogl K."/>
            <person name="Liu Z."/>
            <person name="Overmann J."/>
            <person name="Frigaard N.-U."/>
            <person name="Bryant D."/>
            <person name="Woyke T."/>
        </authorList>
    </citation>
    <scope>NUCLEOTIDE SEQUENCE [LARGE SCALE GENOMIC DNA]</scope>
    <source>
        <strain evidence="1 2">970</strain>
    </source>
</reference>
<organism evidence="1 2">
    <name type="scientific">Thiorhodovibrio frisius</name>
    <dbReference type="NCBI Taxonomy" id="631362"/>
    <lineage>
        <taxon>Bacteria</taxon>
        <taxon>Pseudomonadati</taxon>
        <taxon>Pseudomonadota</taxon>
        <taxon>Gammaproteobacteria</taxon>
        <taxon>Chromatiales</taxon>
        <taxon>Chromatiaceae</taxon>
        <taxon>Thiorhodovibrio</taxon>
    </lineage>
</organism>
<dbReference type="AlphaFoldDB" id="H8YXT3"/>
<keyword evidence="2" id="KW-1185">Reference proteome</keyword>
<name>H8YXT3_9GAMM</name>
<dbReference type="HOGENOM" id="CLU_2468069_0_0_6"/>
<evidence type="ECO:0000313" key="1">
    <source>
        <dbReference type="EMBL" id="EIC23259.1"/>
    </source>
</evidence>
<proteinExistence type="predicted"/>